<feature type="transmembrane region" description="Helical" evidence="1">
    <location>
        <begin position="602"/>
        <end position="625"/>
    </location>
</feature>
<feature type="transmembrane region" description="Helical" evidence="1">
    <location>
        <begin position="190"/>
        <end position="215"/>
    </location>
</feature>
<name>A0A1X7UE05_AMPQE</name>
<dbReference type="PANTHER" id="PTHR36526:SF1">
    <property type="entry name" value="TRANSMEMBRANE PROTEIN 154"/>
    <property type="match status" value="1"/>
</dbReference>
<keyword evidence="1" id="KW-1133">Transmembrane helix</keyword>
<dbReference type="SUPFAM" id="SSF49265">
    <property type="entry name" value="Fibronectin type III"/>
    <property type="match status" value="1"/>
</dbReference>
<dbReference type="eggNOG" id="ENOG502RVH9">
    <property type="taxonomic scope" value="Eukaryota"/>
</dbReference>
<dbReference type="InterPro" id="IPR013783">
    <property type="entry name" value="Ig-like_fold"/>
</dbReference>
<keyword evidence="1" id="KW-0472">Membrane</keyword>
<keyword evidence="1" id="KW-0812">Transmembrane</keyword>
<protein>
    <recommendedName>
        <fullName evidence="3">Fibronectin type-III domain-containing protein</fullName>
    </recommendedName>
</protein>
<evidence type="ECO:0008006" key="3">
    <source>
        <dbReference type="Google" id="ProtNLM"/>
    </source>
</evidence>
<dbReference type="AlphaFoldDB" id="A0A1X7UE05"/>
<proteinExistence type="predicted"/>
<dbReference type="InterPro" id="IPR036116">
    <property type="entry name" value="FN3_sf"/>
</dbReference>
<dbReference type="EnsemblMetazoa" id="Aqu2.1.26184_001">
    <property type="protein sequence ID" value="Aqu2.1.26184_001"/>
    <property type="gene ID" value="Aqu2.1.26184"/>
</dbReference>
<sequence length="724" mass="79841">AHQLCTGVSVVNITVTGCTVSSFGSTHDLQHIAVVNAKFNIVCLQFEFVNGTTTDIINIHITNYEESVHSPVYYNISRNDQLNFTECITNIPAGNNLTLYACESMEDCTTNPAAVITGIVIPALVSSMLTSYLSSHEDALGSTSDPVCYSSVFLMYTSTTTVSSTVRSTMMIENCNIRESQSEVPVTSAVLISVLGVFLVLSLMINVITLTVCYCKRKGKNDQSSQEQELSSVNPQYENVHLPVPQSELSMKECAAYGVVEGVQPSSQSIVELPNGVKFVSFNLTASNKSNGTDATCYTLYNGYSTETAYLFVQGPPDSVSDLTGYQLDSCCMFISWYPPFTLPGLTVQYIISVGTDQHYLNDSITNYTYCPMNPTNKQYLFNITTTNKAGNGSTSNTTVGFQSSSQISIIYQDFYTYHMNNYWHLHFLLLAHQLCTGVPLVDITLCTVNDSCYSSTSISINHSTYNNILLVAIINLPSREILNTSIILYYQNEVKFESNTITISTYNLQHIMLVNSTFNEVCLQFLFVSGSTTDSIYIHITNYEEVQPVYYNISRNDQLNFTQCITNIPAGNNLTLYACESMEDCTTNPAAVLTGININKVLIFSCTMLTSYIATTVSSVSSTVRSTMTMEDCSISESQNEVPVTSAVLISVLGVFLILSLMINVITLTVCYCKRKGKNDQSSQEQELLSVNPQYENVHLPVPQSELSMKECAAYGIVEATRF</sequence>
<feature type="transmembrane region" description="Helical" evidence="1">
    <location>
        <begin position="645"/>
        <end position="674"/>
    </location>
</feature>
<accession>A0A1X7UE05</accession>
<dbReference type="InterPro" id="IPR053087">
    <property type="entry name" value="TMEM154-like"/>
</dbReference>
<reference evidence="2" key="1">
    <citation type="submission" date="2017-05" db="UniProtKB">
        <authorList>
            <consortium name="EnsemblMetazoa"/>
        </authorList>
    </citation>
    <scope>IDENTIFICATION</scope>
</reference>
<dbReference type="InParanoid" id="A0A1X7UE05"/>
<organism evidence="2">
    <name type="scientific">Amphimedon queenslandica</name>
    <name type="common">Sponge</name>
    <dbReference type="NCBI Taxonomy" id="400682"/>
    <lineage>
        <taxon>Eukaryota</taxon>
        <taxon>Metazoa</taxon>
        <taxon>Porifera</taxon>
        <taxon>Demospongiae</taxon>
        <taxon>Heteroscleromorpha</taxon>
        <taxon>Haplosclerida</taxon>
        <taxon>Niphatidae</taxon>
        <taxon>Amphimedon</taxon>
    </lineage>
</organism>
<evidence type="ECO:0000313" key="2">
    <source>
        <dbReference type="EnsemblMetazoa" id="Aqu2.1.26184_001"/>
    </source>
</evidence>
<evidence type="ECO:0000256" key="1">
    <source>
        <dbReference type="SAM" id="Phobius"/>
    </source>
</evidence>
<dbReference type="PANTHER" id="PTHR36526">
    <property type="entry name" value="TRANSMEMBRANE PROTEIN 154"/>
    <property type="match status" value="1"/>
</dbReference>
<dbReference type="Gene3D" id="2.60.40.10">
    <property type="entry name" value="Immunoglobulins"/>
    <property type="match status" value="1"/>
</dbReference>